<accession>A0A8K0QRW4</accession>
<dbReference type="AlphaFoldDB" id="A0A8K0QRW4"/>
<reference evidence="1" key="1">
    <citation type="journal article" date="2021" name="Nat. Commun.">
        <title>Genetic determinants of endophytism in the Arabidopsis root mycobiome.</title>
        <authorList>
            <person name="Mesny F."/>
            <person name="Miyauchi S."/>
            <person name="Thiergart T."/>
            <person name="Pickel B."/>
            <person name="Atanasova L."/>
            <person name="Karlsson M."/>
            <person name="Huettel B."/>
            <person name="Barry K.W."/>
            <person name="Haridas S."/>
            <person name="Chen C."/>
            <person name="Bauer D."/>
            <person name="Andreopoulos W."/>
            <person name="Pangilinan J."/>
            <person name="LaButti K."/>
            <person name="Riley R."/>
            <person name="Lipzen A."/>
            <person name="Clum A."/>
            <person name="Drula E."/>
            <person name="Henrissat B."/>
            <person name="Kohler A."/>
            <person name="Grigoriev I.V."/>
            <person name="Martin F.M."/>
            <person name="Hacquard S."/>
        </authorList>
    </citation>
    <scope>NUCLEOTIDE SEQUENCE</scope>
    <source>
        <strain evidence="1">MPI-SDFR-AT-0120</strain>
    </source>
</reference>
<dbReference type="InterPro" id="IPR053221">
    <property type="entry name" value="Burnettramic_acid_biosynth"/>
</dbReference>
<dbReference type="PANTHER" id="PTHR38887">
    <property type="entry name" value="CHROMOSOME 21, WHOLE GENOME SHOTGUN SEQUENCE"/>
    <property type="match status" value="1"/>
</dbReference>
<evidence type="ECO:0000313" key="1">
    <source>
        <dbReference type="EMBL" id="KAH7066538.1"/>
    </source>
</evidence>
<protein>
    <submittedName>
        <fullName evidence="1">Uncharacterized protein</fullName>
    </submittedName>
</protein>
<dbReference type="PANTHER" id="PTHR38887:SF1">
    <property type="entry name" value="RAS MODIFICATION PROTEIN ERF4"/>
    <property type="match status" value="1"/>
</dbReference>
<evidence type="ECO:0000313" key="2">
    <source>
        <dbReference type="Proteomes" id="UP000813461"/>
    </source>
</evidence>
<sequence length="478" mass="52876">MVIAPILRTINKGISTGIGLAGEKYYDHKGRKTALAQQDQKEGATNVQVTDVGQTGEKGDEVASDEHIWSLDEAAGLPSYEEAEIQQHRPDVERTVSDLVHDVSVMRLADEETERREQAHLPYPIIIPQRRPGSRARGWARAYPPALDPKGMDQESFLRFLANFENAAQASPWLKTMYIAGNAVGFVPGHITLAVSLAVTIAAGTAIELQTRYKANKFLDQVNKEVFMPLGLYAMVLIYKDEPSKSGDVELGMEAFNMDTAKQVSKWGLPGQQAESTKTRILRPIRLTSGRANPDTMPMEIAPLVYPGLEDMIARPEIKRDESFKERLLRNKEFVGDYFDRRARADYAGNNPDSALTKASSNVPEFSNRFADPNHPCNNGHLISLVTGGKICAQPRGRGSRLREKGEDGRLKPAVKRENKIRGPISLVTYPVRKIMTPNILYLTIVNLPSEAELAAARRELGIDHKGVNDLFAQAPAA</sequence>
<dbReference type="Proteomes" id="UP000813461">
    <property type="component" value="Unassembled WGS sequence"/>
</dbReference>
<organism evidence="1 2">
    <name type="scientific">Paraphoma chrysanthemicola</name>
    <dbReference type="NCBI Taxonomy" id="798071"/>
    <lineage>
        <taxon>Eukaryota</taxon>
        <taxon>Fungi</taxon>
        <taxon>Dikarya</taxon>
        <taxon>Ascomycota</taxon>
        <taxon>Pezizomycotina</taxon>
        <taxon>Dothideomycetes</taxon>
        <taxon>Pleosporomycetidae</taxon>
        <taxon>Pleosporales</taxon>
        <taxon>Pleosporineae</taxon>
        <taxon>Phaeosphaeriaceae</taxon>
        <taxon>Paraphoma</taxon>
    </lineage>
</organism>
<comment type="caution">
    <text evidence="1">The sequence shown here is derived from an EMBL/GenBank/DDBJ whole genome shotgun (WGS) entry which is preliminary data.</text>
</comment>
<gene>
    <name evidence="1" type="ORF">FB567DRAFT_260709</name>
</gene>
<name>A0A8K0QRW4_9PLEO</name>
<dbReference type="EMBL" id="JAGMVJ010000038">
    <property type="protein sequence ID" value="KAH7066538.1"/>
    <property type="molecule type" value="Genomic_DNA"/>
</dbReference>
<dbReference type="OrthoDB" id="3433125at2759"/>
<proteinExistence type="predicted"/>
<keyword evidence="2" id="KW-1185">Reference proteome</keyword>